<accession>A0AAT9UQ94</accession>
<keyword evidence="1" id="KW-0472">Membrane</keyword>
<gene>
    <name evidence="2" type="ORF">APAPVX9-094</name>
</gene>
<feature type="transmembrane region" description="Helical" evidence="1">
    <location>
        <begin position="53"/>
        <end position="71"/>
    </location>
</feature>
<organism evidence="2">
    <name type="scientific">Apapanepox virus</name>
    <dbReference type="NCBI Taxonomy" id="3049969"/>
    <lineage>
        <taxon>Viruses</taxon>
        <taxon>Varidnaviria</taxon>
        <taxon>Bamfordvirae</taxon>
        <taxon>Nucleocytoviricota</taxon>
        <taxon>Pokkesviricetes</taxon>
        <taxon>Chitovirales</taxon>
        <taxon>Poxviridae</taxon>
        <taxon>Chordopoxvirinae</taxon>
        <taxon>Avipoxvirus</taxon>
    </lineage>
</organism>
<evidence type="ECO:0000256" key="1">
    <source>
        <dbReference type="SAM" id="Phobius"/>
    </source>
</evidence>
<sequence length="76" mass="9357">MMILYIRQNILKSCILLSYMYKLYKESAEAFNNIKLFKRYIIAKKILQRNKDMSPYIKMSNMYICIFYIFITDYKI</sequence>
<dbReference type="EMBL" id="OQ865377">
    <property type="protein sequence ID" value="WHV01540.1"/>
    <property type="molecule type" value="Genomic_DNA"/>
</dbReference>
<name>A0AAT9UQ94_9POXV</name>
<keyword evidence="1" id="KW-0812">Transmembrane</keyword>
<keyword evidence="1" id="KW-1133">Transmembrane helix</keyword>
<proteinExistence type="predicted"/>
<reference evidence="2" key="1">
    <citation type="submission" date="2023-04" db="EMBL/GenBank/DDBJ databases">
        <title>Genomic characterization of avipoxvirus isolates from Apapne (Himatione sanguinea).</title>
        <authorList>
            <person name="Butt S.L."/>
            <person name="Do Nascimento G.M."/>
        </authorList>
    </citation>
    <scope>NUCLEOTIDE SEQUENCE</scope>
    <source>
        <strain evidence="2">APAPVX9</strain>
    </source>
</reference>
<evidence type="ECO:0000313" key="2">
    <source>
        <dbReference type="EMBL" id="WHV01540.1"/>
    </source>
</evidence>
<protein>
    <submittedName>
        <fullName evidence="2">Uncharacterized protein</fullName>
    </submittedName>
</protein>